<evidence type="ECO:0000259" key="10">
    <source>
        <dbReference type="Pfam" id="PF00127"/>
    </source>
</evidence>
<geneLocation type="plasmid" evidence="11 12">
    <name>unnamed1</name>
</geneLocation>
<keyword evidence="7" id="KW-0186">Copper</keyword>
<dbReference type="Gene3D" id="2.60.40.420">
    <property type="entry name" value="Cupredoxins - blue copper proteins"/>
    <property type="match status" value="1"/>
</dbReference>
<comment type="cofactor">
    <cofactor evidence="1">
        <name>Cu cation</name>
        <dbReference type="ChEBI" id="CHEBI:23378"/>
    </cofactor>
</comment>
<dbReference type="Pfam" id="PF00127">
    <property type="entry name" value="Copper-bind"/>
    <property type="match status" value="1"/>
</dbReference>
<name>A0ABY7BVQ1_9HYPH</name>
<proteinExistence type="predicted"/>
<dbReference type="InterPro" id="IPR008972">
    <property type="entry name" value="Cupredoxin"/>
</dbReference>
<keyword evidence="3" id="KW-0813">Transport</keyword>
<dbReference type="InterPro" id="IPR012745">
    <property type="entry name" value="Pseudoazurin"/>
</dbReference>
<dbReference type="InterPro" id="IPR001235">
    <property type="entry name" value="Copper_blue_Plastocyanin"/>
</dbReference>
<feature type="signal peptide" evidence="9">
    <location>
        <begin position="1"/>
        <end position="26"/>
    </location>
</feature>
<keyword evidence="4" id="KW-0479">Metal-binding</keyword>
<dbReference type="CDD" id="cd04218">
    <property type="entry name" value="Pseudoazurin"/>
    <property type="match status" value="1"/>
</dbReference>
<evidence type="ECO:0000256" key="1">
    <source>
        <dbReference type="ARBA" id="ARBA00001935"/>
    </source>
</evidence>
<dbReference type="PRINTS" id="PR00155">
    <property type="entry name" value="AMICYANIN"/>
</dbReference>
<dbReference type="InterPro" id="IPR000923">
    <property type="entry name" value="BlueCu_1"/>
</dbReference>
<dbReference type="SUPFAM" id="SSF49503">
    <property type="entry name" value="Cupredoxins"/>
    <property type="match status" value="1"/>
</dbReference>
<keyword evidence="5" id="KW-0574">Periplasm</keyword>
<dbReference type="Proteomes" id="UP001164020">
    <property type="component" value="Plasmid unnamed1"/>
</dbReference>
<evidence type="ECO:0000256" key="5">
    <source>
        <dbReference type="ARBA" id="ARBA00022764"/>
    </source>
</evidence>
<accession>A0ABY7BVQ1</accession>
<dbReference type="PRINTS" id="PR00156">
    <property type="entry name" value="COPPERBLUE"/>
</dbReference>
<comment type="subcellular location">
    <subcellularLocation>
        <location evidence="2">Periplasm</location>
    </subcellularLocation>
</comment>
<organism evidence="11 12">
    <name type="scientific">Jiella pelagia</name>
    <dbReference type="NCBI Taxonomy" id="2986949"/>
    <lineage>
        <taxon>Bacteria</taxon>
        <taxon>Pseudomonadati</taxon>
        <taxon>Pseudomonadota</taxon>
        <taxon>Alphaproteobacteria</taxon>
        <taxon>Hyphomicrobiales</taxon>
        <taxon>Aurantimonadaceae</taxon>
        <taxon>Jiella</taxon>
    </lineage>
</organism>
<sequence>MRNYKAVLNTVLAGVAFAAMALPAHAAEHEVKMLNKGEKGIMVFEPDLVRAERGDTIHFISVDAGHNAETIKGMIPEGAETFKGKPSQDVTVTLDEEGVYGIRCTPHYGMGMVALIVVGEPTNLAEAEKVKNPGKAKKNFADLFERVKQ</sequence>
<evidence type="ECO:0000256" key="6">
    <source>
        <dbReference type="ARBA" id="ARBA00022982"/>
    </source>
</evidence>
<evidence type="ECO:0000256" key="4">
    <source>
        <dbReference type="ARBA" id="ARBA00022723"/>
    </source>
</evidence>
<protein>
    <recommendedName>
        <fullName evidence="8">Pseudoazurin</fullName>
    </recommendedName>
</protein>
<keyword evidence="6" id="KW-0249">Electron transport</keyword>
<evidence type="ECO:0000256" key="8">
    <source>
        <dbReference type="NCBIfam" id="TIGR02375"/>
    </source>
</evidence>
<evidence type="ECO:0000256" key="2">
    <source>
        <dbReference type="ARBA" id="ARBA00004418"/>
    </source>
</evidence>
<dbReference type="RefSeq" id="WP_268879175.1">
    <property type="nucleotide sequence ID" value="NZ_CP114028.1"/>
</dbReference>
<keyword evidence="11" id="KW-0614">Plasmid</keyword>
<evidence type="ECO:0000256" key="3">
    <source>
        <dbReference type="ARBA" id="ARBA00022448"/>
    </source>
</evidence>
<reference evidence="11" key="1">
    <citation type="submission" date="2022-12" db="EMBL/GenBank/DDBJ databases">
        <title>Jiella pelagia sp. nov., isolated from phosphonate enriched culture of Northwest Pacific surface seawater.</title>
        <authorList>
            <person name="Shin D.Y."/>
            <person name="Hwang C.Y."/>
        </authorList>
    </citation>
    <scope>NUCLEOTIDE SEQUENCE</scope>
    <source>
        <strain evidence="11">HL-NP1</strain>
        <plasmid evidence="11">unnamed1</plasmid>
    </source>
</reference>
<evidence type="ECO:0000256" key="7">
    <source>
        <dbReference type="ARBA" id="ARBA00023008"/>
    </source>
</evidence>
<keyword evidence="12" id="KW-1185">Reference proteome</keyword>
<feature type="domain" description="Blue (type 1) copper" evidence="10">
    <location>
        <begin position="32"/>
        <end position="118"/>
    </location>
</feature>
<dbReference type="NCBIfam" id="TIGR02375">
    <property type="entry name" value="pseudoazurin"/>
    <property type="match status" value="1"/>
</dbReference>
<keyword evidence="9" id="KW-0732">Signal</keyword>
<feature type="chain" id="PRO_5047194661" description="Pseudoazurin" evidence="9">
    <location>
        <begin position="27"/>
        <end position="149"/>
    </location>
</feature>
<evidence type="ECO:0000313" key="12">
    <source>
        <dbReference type="Proteomes" id="UP001164020"/>
    </source>
</evidence>
<evidence type="ECO:0000256" key="9">
    <source>
        <dbReference type="SAM" id="SignalP"/>
    </source>
</evidence>
<gene>
    <name evidence="11" type="ORF">OH818_00730</name>
</gene>
<evidence type="ECO:0000313" key="11">
    <source>
        <dbReference type="EMBL" id="WAP66730.1"/>
    </source>
</evidence>
<dbReference type="InterPro" id="IPR002386">
    <property type="entry name" value="Amicyanin/Pseudoazurin"/>
</dbReference>
<dbReference type="EMBL" id="CP114028">
    <property type="protein sequence ID" value="WAP66730.1"/>
    <property type="molecule type" value="Genomic_DNA"/>
</dbReference>